<organism evidence="2">
    <name type="scientific">gut metagenome</name>
    <dbReference type="NCBI Taxonomy" id="749906"/>
    <lineage>
        <taxon>unclassified sequences</taxon>
        <taxon>metagenomes</taxon>
        <taxon>organismal metagenomes</taxon>
    </lineage>
</organism>
<keyword evidence="1" id="KW-1133">Transmembrane helix</keyword>
<reference evidence="2" key="1">
    <citation type="journal article" date="2012" name="PLoS ONE">
        <title>Gene sets for utilization of primary and secondary nutrition supplies in the distal gut of endangered iberian lynx.</title>
        <authorList>
            <person name="Alcaide M."/>
            <person name="Messina E."/>
            <person name="Richter M."/>
            <person name="Bargiela R."/>
            <person name="Peplies J."/>
            <person name="Huws S.A."/>
            <person name="Newbold C.J."/>
            <person name="Golyshin P.N."/>
            <person name="Simon M.A."/>
            <person name="Lopez G."/>
            <person name="Yakimov M.M."/>
            <person name="Ferrer M."/>
        </authorList>
    </citation>
    <scope>NUCLEOTIDE SEQUENCE</scope>
</reference>
<dbReference type="AlphaFoldDB" id="J9FUI2"/>
<dbReference type="EMBL" id="AMCI01004184">
    <property type="protein sequence ID" value="EJW98616.1"/>
    <property type="molecule type" value="Genomic_DNA"/>
</dbReference>
<keyword evidence="1" id="KW-0812">Transmembrane</keyword>
<name>J9FUI2_9ZZZZ</name>
<sequence length="52" mass="6011">MPHINILKFIISFSLYLVKYSHLYFLNAFTRYFAVIPVKMPVIMPDTASMGA</sequence>
<keyword evidence="1" id="KW-0472">Membrane</keyword>
<accession>J9FUI2</accession>
<protein>
    <submittedName>
        <fullName evidence="2">Uncharacterized protein</fullName>
    </submittedName>
</protein>
<gene>
    <name evidence="2" type="ORF">EVA_13277</name>
</gene>
<feature type="transmembrane region" description="Helical" evidence="1">
    <location>
        <begin position="6"/>
        <end position="26"/>
    </location>
</feature>
<proteinExistence type="predicted"/>
<comment type="caution">
    <text evidence="2">The sequence shown here is derived from an EMBL/GenBank/DDBJ whole genome shotgun (WGS) entry which is preliminary data.</text>
</comment>
<evidence type="ECO:0000313" key="2">
    <source>
        <dbReference type="EMBL" id="EJW98616.1"/>
    </source>
</evidence>
<evidence type="ECO:0000256" key="1">
    <source>
        <dbReference type="SAM" id="Phobius"/>
    </source>
</evidence>